<gene>
    <name evidence="1" type="ORF">IAQ67_16030</name>
</gene>
<dbReference type="EMBL" id="CP061172">
    <property type="protein sequence ID" value="QNR65402.1"/>
    <property type="molecule type" value="Genomic_DNA"/>
</dbReference>
<protein>
    <submittedName>
        <fullName evidence="1">Uncharacterized protein</fullName>
    </submittedName>
</protein>
<proteinExistence type="predicted"/>
<name>A0A7H0Y2U4_9BACL</name>
<dbReference type="Proteomes" id="UP000516384">
    <property type="component" value="Chromosome"/>
</dbReference>
<dbReference type="RefSeq" id="WP_190297302.1">
    <property type="nucleotide sequence ID" value="NZ_CP061172.1"/>
</dbReference>
<evidence type="ECO:0000313" key="2">
    <source>
        <dbReference type="Proteomes" id="UP000516384"/>
    </source>
</evidence>
<reference evidence="1 2" key="1">
    <citation type="submission" date="2020-09" db="EMBL/GenBank/DDBJ databases">
        <title>Characterization of Paenibacillus peoriae strain ZF390 with broad-spectrum antimicrobial activity as a potential biocontrol agent.</title>
        <authorList>
            <person name="Li L."/>
            <person name="Zhao Y."/>
            <person name="Li B."/>
            <person name="Xie X."/>
        </authorList>
    </citation>
    <scope>NUCLEOTIDE SEQUENCE [LARGE SCALE GENOMIC DNA]</scope>
    <source>
        <strain evidence="1 2">ZF390</strain>
    </source>
</reference>
<organism evidence="1 2">
    <name type="scientific">Paenibacillus peoriae</name>
    <dbReference type="NCBI Taxonomy" id="59893"/>
    <lineage>
        <taxon>Bacteria</taxon>
        <taxon>Bacillati</taxon>
        <taxon>Bacillota</taxon>
        <taxon>Bacilli</taxon>
        <taxon>Bacillales</taxon>
        <taxon>Paenibacillaceae</taxon>
        <taxon>Paenibacillus</taxon>
    </lineage>
</organism>
<accession>A0A7H0Y2U4</accession>
<sequence length="156" mass="18168">MSKEAMCINSSQTTKSRKEFVQSLMSLDELKKLDDNHVYYLSHTYNNDPNRKVYFKAPYDLDTINAVCAYIQFECSEIEMSYSMDESEVIEILEKFYDCSSTFSADNGDVKTAQNINLYINWETHCGSNVQTVNSLKRKGMDKYFIRYVDSFKKAL</sequence>
<evidence type="ECO:0000313" key="1">
    <source>
        <dbReference type="EMBL" id="QNR65402.1"/>
    </source>
</evidence>
<dbReference type="AlphaFoldDB" id="A0A7H0Y2U4"/>